<keyword evidence="2" id="KW-1185">Reference proteome</keyword>
<dbReference type="NCBIfam" id="TIGR02548">
    <property type="entry name" value="casB_cse2"/>
    <property type="match status" value="1"/>
</dbReference>
<proteinExistence type="predicted"/>
<reference evidence="1 2" key="1">
    <citation type="submission" date="2023-07" db="EMBL/GenBank/DDBJ databases">
        <title>Genomic Encyclopedia of Type Strains, Phase IV (KMG-IV): sequencing the most valuable type-strain genomes for metagenomic binning, comparative biology and taxonomic classification.</title>
        <authorList>
            <person name="Goeker M."/>
        </authorList>
    </citation>
    <scope>NUCLEOTIDE SEQUENCE [LARGE SCALE GENOMIC DNA]</scope>
    <source>
        <strain evidence="1 2">DSM 3770</strain>
    </source>
</reference>
<dbReference type="InterPro" id="IPR013382">
    <property type="entry name" value="CRISPR-assoc_prot_Cse2"/>
</dbReference>
<dbReference type="EMBL" id="JAUSVY010000017">
    <property type="protein sequence ID" value="MDQ0507381.1"/>
    <property type="molecule type" value="Genomic_DNA"/>
</dbReference>
<dbReference type="Gene3D" id="1.10.520.40">
    <property type="entry name" value="CRISPR-associated protein Cse2"/>
    <property type="match status" value="1"/>
</dbReference>
<sequence>MTGDADKPDKSDGAIILGWWRANLRPDPDFGPARGLRARLRRATHVVDVLAEPQVIALHDALGRRHDPVRLAALASLLAAVERHDGHRIARALGAGDAPPLSHLRFQRLIRSDGDALALALRRALPLVGHACNVAALSEDFLKWDERVRVRWCFDYFGKAPPDAAPAVSETEETA</sequence>
<organism evidence="1 2">
    <name type="scientific">Xanthobacter agilis</name>
    <dbReference type="NCBI Taxonomy" id="47492"/>
    <lineage>
        <taxon>Bacteria</taxon>
        <taxon>Pseudomonadati</taxon>
        <taxon>Pseudomonadota</taxon>
        <taxon>Alphaproteobacteria</taxon>
        <taxon>Hyphomicrobiales</taxon>
        <taxon>Xanthobacteraceae</taxon>
        <taxon>Xanthobacter</taxon>
    </lineage>
</organism>
<evidence type="ECO:0000313" key="2">
    <source>
        <dbReference type="Proteomes" id="UP001241747"/>
    </source>
</evidence>
<protein>
    <submittedName>
        <fullName evidence="1">CRISPR system Cascade subunit CasB</fullName>
    </submittedName>
</protein>
<accession>A0ABU0LJR8</accession>
<name>A0ABU0LJR8_XANAG</name>
<dbReference type="InterPro" id="IPR038287">
    <property type="entry name" value="Cse2_sf"/>
</dbReference>
<dbReference type="Pfam" id="PF09485">
    <property type="entry name" value="CRISPR_Cse2"/>
    <property type="match status" value="1"/>
</dbReference>
<evidence type="ECO:0000313" key="1">
    <source>
        <dbReference type="EMBL" id="MDQ0507381.1"/>
    </source>
</evidence>
<comment type="caution">
    <text evidence="1">The sequence shown here is derived from an EMBL/GenBank/DDBJ whole genome shotgun (WGS) entry which is preliminary data.</text>
</comment>
<dbReference type="RefSeq" id="WP_237347398.1">
    <property type="nucleotide sequence ID" value="NZ_JABWGX010000034.1"/>
</dbReference>
<dbReference type="Proteomes" id="UP001241747">
    <property type="component" value="Unassembled WGS sequence"/>
</dbReference>
<gene>
    <name evidence="1" type="ORF">QOZ94_004204</name>
</gene>